<sequence>MATSAPPSIAKIVHGPMFIGTVVNAILYGISITQTYFYITSFKNDRIWMKLFILVIFVADTANTVFDIQYMYSSLVNNYDSPVAIQKANWVFATDPAMTSIIGTMVQLFFSWRVKVLTNNTPVVCLLAFGSIISGLGGIATSIAIGMVPDWLEFQKFEAPVIVWLTASAAVDTTITVILVAYLRRHKTGFMGSDDVMNKIIRLTVQTGLVTSMWAIVDLGVYLGIPTGLHLAFNFPLSKLYSNSLLSSLNSRRGWKFSTMSDSDQKSPMHVATSATNFLRNMQHPDQVVSFNTSTVRPEVYIDVESHEMRDTVEKKTRLDVPENHDCKDVQKPDSDPAAMV</sequence>
<feature type="transmembrane region" description="Helical" evidence="2">
    <location>
        <begin position="124"/>
        <end position="149"/>
    </location>
</feature>
<dbReference type="AlphaFoldDB" id="A0A4Z0A9X5"/>
<keyword evidence="2" id="KW-1133">Transmembrane helix</keyword>
<feature type="domain" description="DUF6534" evidence="3">
    <location>
        <begin position="168"/>
        <end position="253"/>
    </location>
</feature>
<dbReference type="Pfam" id="PF20152">
    <property type="entry name" value="DUF6534"/>
    <property type="match status" value="1"/>
</dbReference>
<dbReference type="EMBL" id="SFCI01000006">
    <property type="protein sequence ID" value="TFY83872.1"/>
    <property type="molecule type" value="Genomic_DNA"/>
</dbReference>
<proteinExistence type="predicted"/>
<name>A0A4Z0A9X5_9AGAM</name>
<keyword evidence="2" id="KW-0812">Transmembrane</keyword>
<protein>
    <recommendedName>
        <fullName evidence="3">DUF6534 domain-containing protein</fullName>
    </recommendedName>
</protein>
<feature type="transmembrane region" description="Helical" evidence="2">
    <location>
        <begin position="17"/>
        <end position="39"/>
    </location>
</feature>
<evidence type="ECO:0000256" key="1">
    <source>
        <dbReference type="SAM" id="MobiDB-lite"/>
    </source>
</evidence>
<organism evidence="4 5">
    <name type="scientific">Hericium alpestre</name>
    <dbReference type="NCBI Taxonomy" id="135208"/>
    <lineage>
        <taxon>Eukaryota</taxon>
        <taxon>Fungi</taxon>
        <taxon>Dikarya</taxon>
        <taxon>Basidiomycota</taxon>
        <taxon>Agaricomycotina</taxon>
        <taxon>Agaricomycetes</taxon>
        <taxon>Russulales</taxon>
        <taxon>Hericiaceae</taxon>
        <taxon>Hericium</taxon>
    </lineage>
</organism>
<dbReference type="PANTHER" id="PTHR40465:SF1">
    <property type="entry name" value="DUF6534 DOMAIN-CONTAINING PROTEIN"/>
    <property type="match status" value="1"/>
</dbReference>
<feature type="transmembrane region" description="Helical" evidence="2">
    <location>
        <begin position="51"/>
        <end position="70"/>
    </location>
</feature>
<reference evidence="4 5" key="1">
    <citation type="submission" date="2019-02" db="EMBL/GenBank/DDBJ databases">
        <title>Genome sequencing of the rare red list fungi Hericium alpestre (H. flagellum).</title>
        <authorList>
            <person name="Buettner E."/>
            <person name="Kellner H."/>
        </authorList>
    </citation>
    <scope>NUCLEOTIDE SEQUENCE [LARGE SCALE GENOMIC DNA]</scope>
    <source>
        <strain evidence="4 5">DSM 108284</strain>
    </source>
</reference>
<dbReference type="OrthoDB" id="3183258at2759"/>
<feature type="compositionally biased region" description="Basic and acidic residues" evidence="1">
    <location>
        <begin position="312"/>
        <end position="335"/>
    </location>
</feature>
<comment type="caution">
    <text evidence="4">The sequence shown here is derived from an EMBL/GenBank/DDBJ whole genome shotgun (WGS) entry which is preliminary data.</text>
</comment>
<dbReference type="InterPro" id="IPR045339">
    <property type="entry name" value="DUF6534"/>
</dbReference>
<feature type="transmembrane region" description="Helical" evidence="2">
    <location>
        <begin position="161"/>
        <end position="183"/>
    </location>
</feature>
<dbReference type="STRING" id="135208.A0A4Z0A9X5"/>
<evidence type="ECO:0000259" key="3">
    <source>
        <dbReference type="Pfam" id="PF20152"/>
    </source>
</evidence>
<dbReference type="Proteomes" id="UP000298061">
    <property type="component" value="Unassembled WGS sequence"/>
</dbReference>
<keyword evidence="5" id="KW-1185">Reference proteome</keyword>
<evidence type="ECO:0000313" key="4">
    <source>
        <dbReference type="EMBL" id="TFY83872.1"/>
    </source>
</evidence>
<keyword evidence="2" id="KW-0472">Membrane</keyword>
<evidence type="ECO:0000256" key="2">
    <source>
        <dbReference type="SAM" id="Phobius"/>
    </source>
</evidence>
<feature type="region of interest" description="Disordered" evidence="1">
    <location>
        <begin position="312"/>
        <end position="341"/>
    </location>
</feature>
<evidence type="ECO:0000313" key="5">
    <source>
        <dbReference type="Proteomes" id="UP000298061"/>
    </source>
</evidence>
<dbReference type="PANTHER" id="PTHR40465">
    <property type="entry name" value="CHROMOSOME 1, WHOLE GENOME SHOTGUN SEQUENCE"/>
    <property type="match status" value="1"/>
</dbReference>
<feature type="transmembrane region" description="Helical" evidence="2">
    <location>
        <begin position="203"/>
        <end position="225"/>
    </location>
</feature>
<feature type="transmembrane region" description="Helical" evidence="2">
    <location>
        <begin position="90"/>
        <end position="112"/>
    </location>
</feature>
<gene>
    <name evidence="4" type="ORF">EWM64_g153</name>
</gene>
<accession>A0A4Z0A9X5</accession>